<dbReference type="EMBL" id="MHMA01000015">
    <property type="protein sequence ID" value="OGZ20379.1"/>
    <property type="molecule type" value="Genomic_DNA"/>
</dbReference>
<keyword evidence="3 7" id="KW-0694">RNA-binding</keyword>
<comment type="function">
    <text evidence="7">Located on the platform of the 30S subunit, it bridges several disparate RNA helices of the 16S rRNA. Forms part of the Shine-Dalgarno cleft in the 70S ribosome.</text>
</comment>
<evidence type="ECO:0000256" key="5">
    <source>
        <dbReference type="ARBA" id="ARBA00023274"/>
    </source>
</evidence>
<evidence type="ECO:0000256" key="8">
    <source>
        <dbReference type="RuleBase" id="RU003629"/>
    </source>
</evidence>
<evidence type="ECO:0000256" key="3">
    <source>
        <dbReference type="ARBA" id="ARBA00022884"/>
    </source>
</evidence>
<evidence type="ECO:0000256" key="4">
    <source>
        <dbReference type="ARBA" id="ARBA00022980"/>
    </source>
</evidence>
<comment type="subunit">
    <text evidence="7">Part of the 30S ribosomal subunit. Interacts with proteins S7 and S18. Binds to IF-3.</text>
</comment>
<dbReference type="GO" id="GO:0006412">
    <property type="term" value="P:translation"/>
    <property type="evidence" value="ECO:0007669"/>
    <property type="project" value="UniProtKB-UniRule"/>
</dbReference>
<keyword evidence="2 7" id="KW-0699">rRNA-binding</keyword>
<evidence type="ECO:0000256" key="1">
    <source>
        <dbReference type="ARBA" id="ARBA00006194"/>
    </source>
</evidence>
<keyword evidence="5 7" id="KW-0687">Ribonucleoprotein</keyword>
<dbReference type="GO" id="GO:0003735">
    <property type="term" value="F:structural constituent of ribosome"/>
    <property type="evidence" value="ECO:0007669"/>
    <property type="project" value="InterPro"/>
</dbReference>
<dbReference type="SUPFAM" id="SSF53137">
    <property type="entry name" value="Translational machinery components"/>
    <property type="match status" value="1"/>
</dbReference>
<comment type="caution">
    <text evidence="9">The sequence shown here is derived from an EMBL/GenBank/DDBJ whole genome shotgun (WGS) entry which is preliminary data.</text>
</comment>
<dbReference type="GO" id="GO:0005840">
    <property type="term" value="C:ribosome"/>
    <property type="evidence" value="ECO:0007669"/>
    <property type="project" value="UniProtKB-KW"/>
</dbReference>
<protein>
    <recommendedName>
        <fullName evidence="6 7">Small ribosomal subunit protein uS11</fullName>
    </recommendedName>
</protein>
<dbReference type="FunFam" id="3.30.420.80:FF:000010">
    <property type="entry name" value="30S ribosomal protein S11"/>
    <property type="match status" value="1"/>
</dbReference>
<dbReference type="PROSITE" id="PS00054">
    <property type="entry name" value="RIBOSOMAL_S11"/>
    <property type="match status" value="1"/>
</dbReference>
<dbReference type="GO" id="GO:0019843">
    <property type="term" value="F:rRNA binding"/>
    <property type="evidence" value="ECO:0007669"/>
    <property type="project" value="UniProtKB-UniRule"/>
</dbReference>
<gene>
    <name evidence="7" type="primary">rpsK</name>
    <name evidence="9" type="ORF">A2654_01920</name>
</gene>
<sequence length="132" mass="13898">MEARAQKEAPQTAPLSGQIKEGRVYIASSYNNTVLTLTDAKGNVLAWSSAGSIGFKGTKKSTPFAASKIAEGLTQTIKKIGIQKISVFVKGVGSGRESAIRSLAGRGFEITSIADVTPIPHNGCRPPKARRV</sequence>
<dbReference type="GO" id="GO:1990904">
    <property type="term" value="C:ribonucleoprotein complex"/>
    <property type="evidence" value="ECO:0007669"/>
    <property type="project" value="UniProtKB-KW"/>
</dbReference>
<evidence type="ECO:0000256" key="7">
    <source>
        <dbReference type="HAMAP-Rule" id="MF_01310"/>
    </source>
</evidence>
<dbReference type="InterPro" id="IPR036967">
    <property type="entry name" value="Ribosomal_uS11_sf"/>
</dbReference>
<keyword evidence="4 7" id="KW-0689">Ribosomal protein</keyword>
<dbReference type="AlphaFoldDB" id="A0A1G2E3W7"/>
<dbReference type="Pfam" id="PF00411">
    <property type="entry name" value="Ribosomal_S11"/>
    <property type="match status" value="1"/>
</dbReference>
<dbReference type="HAMAP" id="MF_01310">
    <property type="entry name" value="Ribosomal_uS11"/>
    <property type="match status" value="1"/>
</dbReference>
<dbReference type="PANTHER" id="PTHR11759">
    <property type="entry name" value="40S RIBOSOMAL PROTEIN S14/30S RIBOSOMAL PROTEIN S11"/>
    <property type="match status" value="1"/>
</dbReference>
<dbReference type="InterPro" id="IPR018102">
    <property type="entry name" value="Ribosomal_uS11_CS"/>
</dbReference>
<accession>A0A1G2E3W7</accession>
<dbReference type="Gene3D" id="3.30.420.80">
    <property type="entry name" value="Ribosomal protein S11"/>
    <property type="match status" value="1"/>
</dbReference>
<organism evidence="9 10">
    <name type="scientific">Candidatus Nealsonbacteria bacterium RIFCSPHIGHO2_01_FULL_43_31</name>
    <dbReference type="NCBI Taxonomy" id="1801665"/>
    <lineage>
        <taxon>Bacteria</taxon>
        <taxon>Candidatus Nealsoniibacteriota</taxon>
    </lineage>
</organism>
<reference evidence="9 10" key="1">
    <citation type="journal article" date="2016" name="Nat. Commun.">
        <title>Thousands of microbial genomes shed light on interconnected biogeochemical processes in an aquifer system.</title>
        <authorList>
            <person name="Anantharaman K."/>
            <person name="Brown C.T."/>
            <person name="Hug L.A."/>
            <person name="Sharon I."/>
            <person name="Castelle C.J."/>
            <person name="Probst A.J."/>
            <person name="Thomas B.C."/>
            <person name="Singh A."/>
            <person name="Wilkins M.J."/>
            <person name="Karaoz U."/>
            <person name="Brodie E.L."/>
            <person name="Williams K.H."/>
            <person name="Hubbard S.S."/>
            <person name="Banfield J.F."/>
        </authorList>
    </citation>
    <scope>NUCLEOTIDE SEQUENCE [LARGE SCALE GENOMIC DNA]</scope>
</reference>
<name>A0A1G2E3W7_9BACT</name>
<evidence type="ECO:0000313" key="9">
    <source>
        <dbReference type="EMBL" id="OGZ20379.1"/>
    </source>
</evidence>
<proteinExistence type="inferred from homology"/>
<comment type="similarity">
    <text evidence="1 7 8">Belongs to the universal ribosomal protein uS11 family.</text>
</comment>
<dbReference type="InterPro" id="IPR001971">
    <property type="entry name" value="Ribosomal_uS11"/>
</dbReference>
<dbReference type="Proteomes" id="UP000178721">
    <property type="component" value="Unassembled WGS sequence"/>
</dbReference>
<evidence type="ECO:0000256" key="2">
    <source>
        <dbReference type="ARBA" id="ARBA00022730"/>
    </source>
</evidence>
<dbReference type="NCBIfam" id="NF003698">
    <property type="entry name" value="PRK05309.1"/>
    <property type="match status" value="1"/>
</dbReference>
<dbReference type="PIRSF" id="PIRSF002131">
    <property type="entry name" value="Ribosomal_S11"/>
    <property type="match status" value="1"/>
</dbReference>
<dbReference type="NCBIfam" id="TIGR03632">
    <property type="entry name" value="uS11_bact"/>
    <property type="match status" value="1"/>
</dbReference>
<evidence type="ECO:0000256" key="6">
    <source>
        <dbReference type="ARBA" id="ARBA00035160"/>
    </source>
</evidence>
<evidence type="ECO:0000313" key="10">
    <source>
        <dbReference type="Proteomes" id="UP000178721"/>
    </source>
</evidence>
<dbReference type="InterPro" id="IPR019981">
    <property type="entry name" value="Ribosomal_uS11_bac-type"/>
</dbReference>